<proteinExistence type="predicted"/>
<dbReference type="Pfam" id="PF14258">
    <property type="entry name" value="DUF4350"/>
    <property type="match status" value="1"/>
</dbReference>
<evidence type="ECO:0000259" key="1">
    <source>
        <dbReference type="Pfam" id="PF14258"/>
    </source>
</evidence>
<evidence type="ECO:0000313" key="2">
    <source>
        <dbReference type="EMBL" id="MEB3022192.1"/>
    </source>
</evidence>
<reference evidence="2 3" key="1">
    <citation type="submission" date="2023-12" db="EMBL/GenBank/DDBJ databases">
        <title>Description of new species of Mycobacterium terrae complex isolated from sewage at the Sao Paulo Zoological Park Foundation in Brazil.</title>
        <authorList>
            <person name="Romagnoli C.L."/>
            <person name="Conceicao E.C."/>
            <person name="Machado E."/>
            <person name="Barreto L.B.P.F."/>
            <person name="Sharma A."/>
            <person name="Silva N.M."/>
            <person name="Marques L.E."/>
            <person name="Juliana M.A."/>
            <person name="Lourenco M.C.S."/>
            <person name="Digiampietri L.A."/>
            <person name="Suffys P.N."/>
            <person name="Viana-Niero C."/>
        </authorList>
    </citation>
    <scope>NUCLEOTIDE SEQUENCE [LARGE SCALE GENOMIC DNA]</scope>
    <source>
        <strain evidence="2 3">MYC098</strain>
    </source>
</reference>
<organism evidence="2 3">
    <name type="scientific">[Mycobacterium] crassicus</name>
    <dbReference type="NCBI Taxonomy" id="2872309"/>
    <lineage>
        <taxon>Bacteria</taxon>
        <taxon>Bacillati</taxon>
        <taxon>Actinomycetota</taxon>
        <taxon>Actinomycetes</taxon>
        <taxon>Mycobacteriales</taxon>
        <taxon>Mycobacteriaceae</taxon>
        <taxon>Mycolicibacter</taxon>
    </lineage>
</organism>
<sequence length="372" mass="39471">MTTTRRTWLWAVLALAVIVVVAAVGTYLGSPRPGGRMDANATGPDGAHALVTLLRDRGVEVVVADTVSDVAREARPDTLVLVAETQRIAGPDAGALLDRLAQVPGDLLLVAPDARARKALAPAIRSGPPRAFTAEPDCRMRAAERAGSVDLRTTATYAAEHGQPVRSCYEGALVRYHSGDRTVTVIGSASFMTNTDLARAGNAALAMNLAGARERLIWYAPQRIEGGKAGTATISDLIPSGVRWLVWQLCVALALAALWKGRRLGPLVAEPLPVVVRASETVEGLGRLYRSRRARDRAAAALRTATLRRLAPRLGLGPAPDPGILIAAVTQRIGGHPDLLWHTLFGPAPDSDDALVRLANALDDIERQVTHS</sequence>
<protein>
    <submittedName>
        <fullName evidence="2">DUF4350 domain-containing protein</fullName>
    </submittedName>
</protein>
<evidence type="ECO:0000313" key="3">
    <source>
        <dbReference type="Proteomes" id="UP001299596"/>
    </source>
</evidence>
<name>A0ABU5XIS5_9MYCO</name>
<feature type="domain" description="DUF4350" evidence="1">
    <location>
        <begin position="41"/>
        <end position="209"/>
    </location>
</feature>
<keyword evidence="3" id="KW-1185">Reference proteome</keyword>
<dbReference type="EMBL" id="JAYJJR010000008">
    <property type="protein sequence ID" value="MEB3022192.1"/>
    <property type="molecule type" value="Genomic_DNA"/>
</dbReference>
<accession>A0ABU5XIS5</accession>
<comment type="caution">
    <text evidence="2">The sequence shown here is derived from an EMBL/GenBank/DDBJ whole genome shotgun (WGS) entry which is preliminary data.</text>
</comment>
<dbReference type="RefSeq" id="WP_225405235.1">
    <property type="nucleotide sequence ID" value="NZ_JAYJJR010000008.1"/>
</dbReference>
<dbReference type="InterPro" id="IPR025646">
    <property type="entry name" value="DUF4350"/>
</dbReference>
<dbReference type="Proteomes" id="UP001299596">
    <property type="component" value="Unassembled WGS sequence"/>
</dbReference>
<gene>
    <name evidence="2" type="ORF">K6T79_14180</name>
</gene>